<protein>
    <submittedName>
        <fullName evidence="2">DUF4157 domain-containing protein</fullName>
    </submittedName>
</protein>
<feature type="non-terminal residue" evidence="2">
    <location>
        <position position="1"/>
    </location>
</feature>
<accession>A0A6S6S9Y7</accession>
<reference evidence="2" key="1">
    <citation type="submission" date="2020-01" db="EMBL/GenBank/DDBJ databases">
        <authorList>
            <person name="Meier V. D."/>
            <person name="Meier V D."/>
        </authorList>
    </citation>
    <scope>NUCLEOTIDE SEQUENCE</scope>
    <source>
        <strain evidence="2">HLG_WM_MAG_10</strain>
    </source>
</reference>
<dbReference type="AlphaFoldDB" id="A0A6S6S9Y7"/>
<keyword evidence="1" id="KW-0175">Coiled coil</keyword>
<sequence length="331" mass="37519">RFFFSILAPTILLLLKHITIMGLLETLQEYEKTVQYARSEYQKYEKIFLEDQHISKEEHAKLDQLANQLQQLETVLDDKKLEQTILHVKKEVDKGDEKSTIEALGLLGNTLSQVSAQSKQSAKAALEAIFSAAKLVLANFSADNAVKDVEHDCGDYWAEGNPLVRISYYSPSCKVKFANLNLSSRAPYVGEWIRENASYALFEGFSKRFSYRVDRIFKTPEWLGEALGLSETALQEYTGLRVRYRIKGETILLHNWYGKYKYDFCTGNLLAVEFRGKGEEHLVLGAPFVLEYGLFDHNGVLIDALEEKGAQTIGIDIDSYTVLPESSSGKF</sequence>
<feature type="coiled-coil region" evidence="1">
    <location>
        <begin position="27"/>
        <end position="82"/>
    </location>
</feature>
<name>A0A6S6S9Y7_9BACT</name>
<gene>
    <name evidence="2" type="ORF">HELGO_WM10893</name>
</gene>
<organism evidence="2">
    <name type="scientific">uncultured Aureispira sp</name>
    <dbReference type="NCBI Taxonomy" id="1331704"/>
    <lineage>
        <taxon>Bacteria</taxon>
        <taxon>Pseudomonadati</taxon>
        <taxon>Bacteroidota</taxon>
        <taxon>Saprospiria</taxon>
        <taxon>Saprospirales</taxon>
        <taxon>Saprospiraceae</taxon>
        <taxon>Aureispira</taxon>
        <taxon>environmental samples</taxon>
    </lineage>
</organism>
<proteinExistence type="predicted"/>
<dbReference type="EMBL" id="CACVAQ010000047">
    <property type="protein sequence ID" value="CAA6799939.1"/>
    <property type="molecule type" value="Genomic_DNA"/>
</dbReference>
<evidence type="ECO:0000313" key="2">
    <source>
        <dbReference type="EMBL" id="CAA6799939.1"/>
    </source>
</evidence>
<evidence type="ECO:0000256" key="1">
    <source>
        <dbReference type="SAM" id="Coils"/>
    </source>
</evidence>